<feature type="transmembrane region" description="Helical" evidence="1">
    <location>
        <begin position="199"/>
        <end position="219"/>
    </location>
</feature>
<dbReference type="eggNOG" id="COG1266">
    <property type="taxonomic scope" value="Bacteria"/>
</dbReference>
<feature type="domain" description="CAAX prenyl protease 2/Lysostaphin resistance protein A-like" evidence="2">
    <location>
        <begin position="142"/>
        <end position="238"/>
    </location>
</feature>
<dbReference type="PANTHER" id="PTHR36435:SF1">
    <property type="entry name" value="CAAX AMINO TERMINAL PROTEASE FAMILY PROTEIN"/>
    <property type="match status" value="1"/>
</dbReference>
<dbReference type="RefSeq" id="WP_007426476.1">
    <property type="nucleotide sequence ID" value="NZ_AMGO01000021.1"/>
</dbReference>
<feature type="transmembrane region" description="Helical" evidence="1">
    <location>
        <begin position="265"/>
        <end position="284"/>
    </location>
</feature>
<dbReference type="Pfam" id="PF02517">
    <property type="entry name" value="Rce1-like"/>
    <property type="match status" value="1"/>
</dbReference>
<proteinExistence type="predicted"/>
<evidence type="ECO:0000313" key="4">
    <source>
        <dbReference type="Proteomes" id="UP000006765"/>
    </source>
</evidence>
<feature type="transmembrane region" description="Helical" evidence="1">
    <location>
        <begin position="66"/>
        <end position="87"/>
    </location>
</feature>
<sequence>MTPFAAYIAPARARPQIWRLAAGLILCTLVMVLWVGALLGLVLMLTGVQAAQDWAARMPSGGSPTATLLMLFGFTGLALGPALAARVLHGRSPRTLLGPPGAATRDFIRAVAVVAAIYGLGLAVWGWGYDTLPNLDPGVWLTFLPLALVAVLIQTGAEELLFRGYIMQQLAARFASPLVWMALPALVFGALHYDPAQATASALGIVAATTVFGLIAADLTRRSGNLGAAWGLHFANNTLAILLVATQDTITGLALRVTPYGVETIGPALMLGDAAMLGVVWLVLRRVTGR</sequence>
<dbReference type="GO" id="GO:0080120">
    <property type="term" value="P:CAAX-box protein maturation"/>
    <property type="evidence" value="ECO:0007669"/>
    <property type="project" value="UniProtKB-ARBA"/>
</dbReference>
<dbReference type="STRING" id="1231392.OCGS_1324"/>
<dbReference type="Proteomes" id="UP000006765">
    <property type="component" value="Unassembled WGS sequence"/>
</dbReference>
<comment type="caution">
    <text evidence="3">The sequence shown here is derived from an EMBL/GenBank/DDBJ whole genome shotgun (WGS) entry which is preliminary data.</text>
</comment>
<evidence type="ECO:0000259" key="2">
    <source>
        <dbReference type="Pfam" id="PF02517"/>
    </source>
</evidence>
<keyword evidence="1" id="KW-0472">Membrane</keyword>
<accession>K2GP63</accession>
<evidence type="ECO:0000313" key="3">
    <source>
        <dbReference type="EMBL" id="EKE44486.1"/>
    </source>
</evidence>
<organism evidence="3 4">
    <name type="scientific">Oceaniovalibus guishaninsula JLT2003</name>
    <dbReference type="NCBI Taxonomy" id="1231392"/>
    <lineage>
        <taxon>Bacteria</taxon>
        <taxon>Pseudomonadati</taxon>
        <taxon>Pseudomonadota</taxon>
        <taxon>Alphaproteobacteria</taxon>
        <taxon>Rhodobacterales</taxon>
        <taxon>Roseobacteraceae</taxon>
        <taxon>Oceaniovalibus</taxon>
    </lineage>
</organism>
<dbReference type="EMBL" id="AMGO01000021">
    <property type="protein sequence ID" value="EKE44486.1"/>
    <property type="molecule type" value="Genomic_DNA"/>
</dbReference>
<gene>
    <name evidence="3" type="ORF">OCGS_1324</name>
</gene>
<keyword evidence="1" id="KW-1133">Transmembrane helix</keyword>
<feature type="transmembrane region" description="Helical" evidence="1">
    <location>
        <begin position="226"/>
        <end position="245"/>
    </location>
</feature>
<dbReference type="OrthoDB" id="7171777at2"/>
<protein>
    <submittedName>
        <fullName evidence="3">Abortive infection protein</fullName>
    </submittedName>
</protein>
<dbReference type="AlphaFoldDB" id="K2GP63"/>
<feature type="transmembrane region" description="Helical" evidence="1">
    <location>
        <begin position="107"/>
        <end position="127"/>
    </location>
</feature>
<dbReference type="PANTHER" id="PTHR36435">
    <property type="entry name" value="SLR1288 PROTEIN"/>
    <property type="match status" value="1"/>
</dbReference>
<feature type="transmembrane region" description="Helical" evidence="1">
    <location>
        <begin position="20"/>
        <end position="46"/>
    </location>
</feature>
<reference evidence="3 4" key="1">
    <citation type="journal article" date="2012" name="J. Bacteriol.">
        <title>Draft Genome Sequence of Oceaniovalibus guishaninsula JLT2003T.</title>
        <authorList>
            <person name="Tang K."/>
            <person name="Liu K."/>
            <person name="Jiao N."/>
        </authorList>
    </citation>
    <scope>NUCLEOTIDE SEQUENCE [LARGE SCALE GENOMIC DNA]</scope>
    <source>
        <strain evidence="3 4">JLT2003</strain>
    </source>
</reference>
<feature type="transmembrane region" description="Helical" evidence="1">
    <location>
        <begin position="174"/>
        <end position="193"/>
    </location>
</feature>
<keyword evidence="4" id="KW-1185">Reference proteome</keyword>
<dbReference type="GO" id="GO:0004175">
    <property type="term" value="F:endopeptidase activity"/>
    <property type="evidence" value="ECO:0007669"/>
    <property type="project" value="UniProtKB-ARBA"/>
</dbReference>
<feature type="transmembrane region" description="Helical" evidence="1">
    <location>
        <begin position="139"/>
        <end position="162"/>
    </location>
</feature>
<name>K2GP63_9RHOB</name>
<dbReference type="InterPro" id="IPR003675">
    <property type="entry name" value="Rce1/LyrA-like_dom"/>
</dbReference>
<evidence type="ECO:0000256" key="1">
    <source>
        <dbReference type="SAM" id="Phobius"/>
    </source>
</evidence>
<dbReference type="InterPro" id="IPR052710">
    <property type="entry name" value="CAAX_protease"/>
</dbReference>
<keyword evidence="1" id="KW-0812">Transmembrane</keyword>